<sequence length="312" mass="36023">MKTRCGVTLRLFLLVWLIFALLSACRKQDEPASSVLVRVNERIISFDRFEADFSRHLTARDIVAEETRMELKRSFLAQKINRELILSAADRAGINLTAAQQEAVVAEHRKDYAPDDFEGMLQERKLTEAIWRRQLLENRRIEETISRLAYGDIVISPKAVGDYFRKHRQEFDRPQQVRARQITLAKEAEGQQVLGQIRQGLDFAEAARRFSISPDAEQGGDLGFFGRGQMPDAFDAVVFELPIGRISELVKSEYGYHLFLVEERRSAQHLTLEQVQDEIATRLRAEKEEEAYRNWLQSLRGQATIEVDWTLL</sequence>
<dbReference type="KEGG" id="pef:A7E78_10085"/>
<evidence type="ECO:0000259" key="2">
    <source>
        <dbReference type="PROSITE" id="PS50198"/>
    </source>
</evidence>
<dbReference type="InterPro" id="IPR027304">
    <property type="entry name" value="Trigger_fact/SurA_dom_sf"/>
</dbReference>
<dbReference type="InterPro" id="IPR046357">
    <property type="entry name" value="PPIase_dom_sf"/>
</dbReference>
<dbReference type="Pfam" id="PF13624">
    <property type="entry name" value="SurA_N_3"/>
    <property type="match status" value="1"/>
</dbReference>
<dbReference type="PANTHER" id="PTHR47245:SF2">
    <property type="entry name" value="PEPTIDYL-PROLYL CIS-TRANS ISOMERASE HP_0175-RELATED"/>
    <property type="match status" value="1"/>
</dbReference>
<organism evidence="3 4">
    <name type="scientific">Syntrophotalea acetylenivorans</name>
    <dbReference type="NCBI Taxonomy" id="1842532"/>
    <lineage>
        <taxon>Bacteria</taxon>
        <taxon>Pseudomonadati</taxon>
        <taxon>Thermodesulfobacteriota</taxon>
        <taxon>Desulfuromonadia</taxon>
        <taxon>Desulfuromonadales</taxon>
        <taxon>Syntrophotaleaceae</taxon>
        <taxon>Syntrophotalea</taxon>
    </lineage>
</organism>
<dbReference type="SUPFAM" id="SSF54534">
    <property type="entry name" value="FKBP-like"/>
    <property type="match status" value="1"/>
</dbReference>
<evidence type="ECO:0000313" key="3">
    <source>
        <dbReference type="EMBL" id="APG28163.1"/>
    </source>
</evidence>
<dbReference type="InterPro" id="IPR050245">
    <property type="entry name" value="PrsA_foldase"/>
</dbReference>
<reference evidence="3 4" key="1">
    <citation type="journal article" date="2017" name="Genome Announc.">
        <title>Complete Genome Sequences of Two Acetylene-Fermenting Pelobacter acetylenicus Strains.</title>
        <authorList>
            <person name="Sutton J.M."/>
            <person name="Baesman S.M."/>
            <person name="Fierst J.L."/>
            <person name="Poret-Peterson A.T."/>
            <person name="Oremland R.S."/>
            <person name="Dunlap D.S."/>
            <person name="Akob D.M."/>
        </authorList>
    </citation>
    <scope>NUCLEOTIDE SEQUENCE [LARGE SCALE GENOMIC DNA]</scope>
    <source>
        <strain evidence="3 4">SFB93</strain>
    </source>
</reference>
<dbReference type="OrthoDB" id="14196at2"/>
<protein>
    <recommendedName>
        <fullName evidence="2">PpiC domain-containing protein</fullName>
    </recommendedName>
</protein>
<dbReference type="STRING" id="1842532.A7E78_10085"/>
<dbReference type="PROSITE" id="PS50198">
    <property type="entry name" value="PPIC_PPIASE_2"/>
    <property type="match status" value="1"/>
</dbReference>
<accession>A0A1L3GQH8</accession>
<proteinExistence type="predicted"/>
<feature type="domain" description="PpiC" evidence="2">
    <location>
        <begin position="174"/>
        <end position="263"/>
    </location>
</feature>
<dbReference type="Pfam" id="PF00639">
    <property type="entry name" value="Rotamase"/>
    <property type="match status" value="1"/>
</dbReference>
<dbReference type="Proteomes" id="UP000182517">
    <property type="component" value="Chromosome"/>
</dbReference>
<evidence type="ECO:0000256" key="1">
    <source>
        <dbReference type="PROSITE-ProRule" id="PRU00278"/>
    </source>
</evidence>
<dbReference type="PANTHER" id="PTHR47245">
    <property type="entry name" value="PEPTIDYLPROLYL ISOMERASE"/>
    <property type="match status" value="1"/>
</dbReference>
<evidence type="ECO:0000313" key="4">
    <source>
        <dbReference type="Proteomes" id="UP000182517"/>
    </source>
</evidence>
<keyword evidence="1" id="KW-0697">Rotamase</keyword>
<dbReference type="RefSeq" id="WP_072284123.1">
    <property type="nucleotide sequence ID" value="NZ_CP015519.1"/>
</dbReference>
<keyword evidence="4" id="KW-1185">Reference proteome</keyword>
<dbReference type="GO" id="GO:0003755">
    <property type="term" value="F:peptidyl-prolyl cis-trans isomerase activity"/>
    <property type="evidence" value="ECO:0007669"/>
    <property type="project" value="UniProtKB-KW"/>
</dbReference>
<name>A0A1L3GQH8_9BACT</name>
<dbReference type="AlphaFoldDB" id="A0A1L3GQH8"/>
<dbReference type="Gene3D" id="3.10.50.40">
    <property type="match status" value="1"/>
</dbReference>
<dbReference type="InterPro" id="IPR000297">
    <property type="entry name" value="PPIase_PpiC"/>
</dbReference>
<dbReference type="SUPFAM" id="SSF109998">
    <property type="entry name" value="Triger factor/SurA peptide-binding domain-like"/>
    <property type="match status" value="1"/>
</dbReference>
<dbReference type="EMBL" id="CP015519">
    <property type="protein sequence ID" value="APG28163.1"/>
    <property type="molecule type" value="Genomic_DNA"/>
</dbReference>
<dbReference type="Gene3D" id="1.10.4030.10">
    <property type="entry name" value="Porin chaperone SurA, peptide-binding domain"/>
    <property type="match status" value="1"/>
</dbReference>
<keyword evidence="1" id="KW-0413">Isomerase</keyword>
<dbReference type="PROSITE" id="PS51257">
    <property type="entry name" value="PROKAR_LIPOPROTEIN"/>
    <property type="match status" value="1"/>
</dbReference>
<gene>
    <name evidence="3" type="ORF">A7E78_10085</name>
</gene>